<dbReference type="AlphaFoldDB" id="A0A5R9APD8"/>
<dbReference type="Pfam" id="PF11706">
    <property type="entry name" value="zf-CGNR"/>
    <property type="match status" value="1"/>
</dbReference>
<sequence length="353" mass="39058">MAKVRARPGLRMEVTSPDVPDASPRRQSRHGAVQTTRHLALRRGPRHVSRSEEFTLDCGSATVDTPIWDDGNVDWSLTVAPTAPQATVPAEGRSHIEQECCMFNPETNRALIAASELINTAAGLHSAKPSPETLSTVEGLEAYLSARPAQLQWPSTAVNRKQLEQVRALRNQLHTLWRAAPVIEPKELDIINDLLQGVGREVVADSSGSGFRERPIPVSPQISDVMTATVAAALAFLVTHEETGRLRICRGEDCEAAIVDLTRNRSKLFCDFGNCANRAHVRAYRARQAARKDHEEYAGPARHRWAKPSAAEKAEQINRPTSATAIAAKEFRDRMREELMQKRHPSPQESKNV</sequence>
<proteinExistence type="predicted"/>
<gene>
    <name evidence="3" type="ORF">FEF27_01000</name>
</gene>
<dbReference type="OrthoDB" id="3531194at2"/>
<dbReference type="Proteomes" id="UP000306544">
    <property type="component" value="Unassembled WGS sequence"/>
</dbReference>
<feature type="domain" description="Zinc finger CGNR" evidence="2">
    <location>
        <begin position="245"/>
        <end position="288"/>
    </location>
</feature>
<comment type="caution">
    <text evidence="3">The sequence shown here is derived from an EMBL/GenBank/DDBJ whole genome shotgun (WGS) entry which is preliminary data.</text>
</comment>
<name>A0A5R9APD8_9MICC</name>
<dbReference type="InterPro" id="IPR010852">
    <property type="entry name" value="ABATE"/>
</dbReference>
<evidence type="ECO:0000313" key="3">
    <source>
        <dbReference type="EMBL" id="TLP79993.1"/>
    </source>
</evidence>
<dbReference type="EMBL" id="VAWA01000001">
    <property type="protein sequence ID" value="TLP79993.1"/>
    <property type="molecule type" value="Genomic_DNA"/>
</dbReference>
<reference evidence="3 4" key="1">
    <citation type="submission" date="2019-05" db="EMBL/GenBank/DDBJ databases">
        <title>Nesterenkonia sp. GY239, isolated from the Southern Atlantic Ocean.</title>
        <authorList>
            <person name="Zhang G."/>
        </authorList>
    </citation>
    <scope>NUCLEOTIDE SEQUENCE [LARGE SCALE GENOMIC DNA]</scope>
    <source>
        <strain evidence="3 4">GY239</strain>
    </source>
</reference>
<dbReference type="PANTHER" id="PTHR35525:SF3">
    <property type="entry name" value="BLL6575 PROTEIN"/>
    <property type="match status" value="1"/>
</dbReference>
<evidence type="ECO:0000259" key="2">
    <source>
        <dbReference type="Pfam" id="PF11706"/>
    </source>
</evidence>
<feature type="compositionally biased region" description="Basic and acidic residues" evidence="1">
    <location>
        <begin position="329"/>
        <end position="341"/>
    </location>
</feature>
<dbReference type="PANTHER" id="PTHR35525">
    <property type="entry name" value="BLL6575 PROTEIN"/>
    <property type="match status" value="1"/>
</dbReference>
<evidence type="ECO:0000256" key="1">
    <source>
        <dbReference type="SAM" id="MobiDB-lite"/>
    </source>
</evidence>
<feature type="region of interest" description="Disordered" evidence="1">
    <location>
        <begin position="1"/>
        <end position="33"/>
    </location>
</feature>
<dbReference type="Gene3D" id="1.10.3300.10">
    <property type="entry name" value="Jann2411-like domain"/>
    <property type="match status" value="1"/>
</dbReference>
<evidence type="ECO:0000313" key="4">
    <source>
        <dbReference type="Proteomes" id="UP000306544"/>
    </source>
</evidence>
<dbReference type="Pfam" id="PF07336">
    <property type="entry name" value="ABATE"/>
    <property type="match status" value="1"/>
</dbReference>
<organism evidence="3 4">
    <name type="scientific">Nesterenkonia sphaerica</name>
    <dbReference type="NCBI Taxonomy" id="1804988"/>
    <lineage>
        <taxon>Bacteria</taxon>
        <taxon>Bacillati</taxon>
        <taxon>Actinomycetota</taxon>
        <taxon>Actinomycetes</taxon>
        <taxon>Micrococcales</taxon>
        <taxon>Micrococcaceae</taxon>
        <taxon>Nesterenkonia</taxon>
    </lineage>
</organism>
<accession>A0A5R9APD8</accession>
<dbReference type="InterPro" id="IPR021005">
    <property type="entry name" value="Znf_CGNR"/>
</dbReference>
<dbReference type="InterPro" id="IPR023286">
    <property type="entry name" value="ABATE_dom_sf"/>
</dbReference>
<protein>
    <recommendedName>
        <fullName evidence="2">Zinc finger CGNR domain-containing protein</fullName>
    </recommendedName>
</protein>
<feature type="region of interest" description="Disordered" evidence="1">
    <location>
        <begin position="292"/>
        <end position="353"/>
    </location>
</feature>
<keyword evidence="4" id="KW-1185">Reference proteome</keyword>
<dbReference type="SUPFAM" id="SSF160904">
    <property type="entry name" value="Jann2411-like"/>
    <property type="match status" value="1"/>
</dbReference>